<feature type="region of interest" description="Disordered" evidence="1">
    <location>
        <begin position="409"/>
        <end position="441"/>
    </location>
</feature>
<evidence type="ECO:0000313" key="3">
    <source>
        <dbReference type="EMBL" id="PZF84405.1"/>
    </source>
</evidence>
<dbReference type="InterPro" id="IPR025646">
    <property type="entry name" value="DUF4350"/>
</dbReference>
<feature type="compositionally biased region" description="Basic and acidic residues" evidence="1">
    <location>
        <begin position="430"/>
        <end position="441"/>
    </location>
</feature>
<proteinExistence type="predicted"/>
<dbReference type="OrthoDB" id="5241668at2"/>
<feature type="domain" description="DUF4350" evidence="2">
    <location>
        <begin position="24"/>
        <end position="198"/>
    </location>
</feature>
<evidence type="ECO:0000313" key="4">
    <source>
        <dbReference type="Proteomes" id="UP000248749"/>
    </source>
</evidence>
<name>A0A2W2BB11_9ACTN</name>
<reference evidence="3 4" key="1">
    <citation type="submission" date="2018-01" db="EMBL/GenBank/DDBJ databases">
        <title>Draft genome sequence of Salinispora sp. 13K206.</title>
        <authorList>
            <person name="Sahin N."/>
            <person name="Saygin H."/>
            <person name="Ay H."/>
        </authorList>
    </citation>
    <scope>NUCLEOTIDE SEQUENCE [LARGE SCALE GENOMIC DNA]</scope>
    <source>
        <strain evidence="3 4">13K206</strain>
    </source>
</reference>
<dbReference type="AlphaFoldDB" id="A0A2W2BB11"/>
<dbReference type="Proteomes" id="UP000248749">
    <property type="component" value="Unassembled WGS sequence"/>
</dbReference>
<feature type="non-terminal residue" evidence="3">
    <location>
        <position position="1"/>
    </location>
</feature>
<feature type="compositionally biased region" description="Gly residues" evidence="1">
    <location>
        <begin position="235"/>
        <end position="258"/>
    </location>
</feature>
<dbReference type="EMBL" id="POUB01000421">
    <property type="protein sequence ID" value="PZF84405.1"/>
    <property type="molecule type" value="Genomic_DNA"/>
</dbReference>
<sequence>TTLVTHAVDQPDPTDRGFLSPLATGDNGGSRLAGALRERGVIVQRETDTRGALAATRAAPATLFVPAPALLRAETAGALGALPARTRLVLVDPPRRVLAAAGLPLAPAGRRWAARALAPDARGLACSLPELAAAGVAAVHLQRYAVAPGRSVAADFCYADAVARLPGAAETVVVGATDPFRNDRIDEWANRAFASGLLAGPGRVVWLDLDGPEPAPPGGGSTGSSTRPGAPGDSTGYGGPGGGRPGSGDGDGRGGPGRPGDSDRPSGSDRDDSAGSADPPNPLWSAFPSWFWALLVQLALAALLMAAWRARRLGPPTPEPLPVAVRSAETVLGRARLYQRSGARAAAARTLRDAALARLLPRLNLPGTTPPGEVAAAVAARTGEGPDATGDLLYGDAPESDRDLLDLARGLDRVTRTVAPPPGTGPDAPDAPHPHPEGDPR</sequence>
<feature type="compositionally biased region" description="Basic and acidic residues" evidence="1">
    <location>
        <begin position="260"/>
        <end position="273"/>
    </location>
</feature>
<dbReference type="Pfam" id="PF14258">
    <property type="entry name" value="DUF4350"/>
    <property type="match status" value="1"/>
</dbReference>
<feature type="compositionally biased region" description="Low complexity" evidence="1">
    <location>
        <begin position="223"/>
        <end position="234"/>
    </location>
</feature>
<keyword evidence="4" id="KW-1185">Reference proteome</keyword>
<evidence type="ECO:0000259" key="2">
    <source>
        <dbReference type="Pfam" id="PF14258"/>
    </source>
</evidence>
<feature type="region of interest" description="Disordered" evidence="1">
    <location>
        <begin position="208"/>
        <end position="280"/>
    </location>
</feature>
<comment type="caution">
    <text evidence="3">The sequence shown here is derived from an EMBL/GenBank/DDBJ whole genome shotgun (WGS) entry which is preliminary data.</text>
</comment>
<dbReference type="RefSeq" id="WP_111137615.1">
    <property type="nucleotide sequence ID" value="NZ_POUB01000421.1"/>
</dbReference>
<evidence type="ECO:0000256" key="1">
    <source>
        <dbReference type="SAM" id="MobiDB-lite"/>
    </source>
</evidence>
<protein>
    <recommendedName>
        <fullName evidence="2">DUF4350 domain-containing protein</fullName>
    </recommendedName>
</protein>
<accession>A0A2W2BB11</accession>
<gene>
    <name evidence="3" type="ORF">C1I99_30410</name>
</gene>
<organism evidence="3 4">
    <name type="scientific">Micromonospora deserti</name>
    <dbReference type="NCBI Taxonomy" id="2070366"/>
    <lineage>
        <taxon>Bacteria</taxon>
        <taxon>Bacillati</taxon>
        <taxon>Actinomycetota</taxon>
        <taxon>Actinomycetes</taxon>
        <taxon>Micromonosporales</taxon>
        <taxon>Micromonosporaceae</taxon>
        <taxon>Micromonospora</taxon>
    </lineage>
</organism>